<keyword evidence="9 10" id="KW-0998">Cell outer membrane</keyword>
<dbReference type="InterPro" id="IPR037066">
    <property type="entry name" value="Plug_dom_sf"/>
</dbReference>
<dbReference type="PANTHER" id="PTHR30069:SF53">
    <property type="entry name" value="COLICIN I RECEPTOR-RELATED"/>
    <property type="match status" value="1"/>
</dbReference>
<dbReference type="STRING" id="1789224.BFG52_03620"/>
<protein>
    <submittedName>
        <fullName evidence="15">TonB-dependent receptor</fullName>
    </submittedName>
</protein>
<sequence length="720" mass="78847">MSISYKRSLLSVAVMGLMINVVQAAQTTVDQDKEDIKQLETIVISASGQAVDVREAPASISVITAEEIEKRPVASLADVLKRIPGVTGGLSTNGDGSKIKLRGLPDNYTLVLIDGKRIGSSRDTNYRPDLGRQDLDWITPDMIERIEVVRGPMSSLYGSDAMGGVINIITKKINTEWGGSATYNYTQPTTSGNLGRTFQAGVAVSGPLADHVGLRLNASQTRRESDNNFTSYSAGRGGSADLNQVNGTPGYIKNNFGMQLNFQPTPNHDIALEANYGVEKNLQSKGITNVNAATGVESSTDATTSWGPEKLERQGYSISWDGRWANDISSKLTGYYNDYDQSVGDSIAKSNESIAEGQINIPFKLGVPNQLVIGGQWKREELNNSSTLGTVIKDKDGNVVPSYDGSTYAGKSKLTGDSWALFIEDTLELHEKVKLTLGNRYDHDEKFGDHNSPRAYLVVLPTDDWAIKGGISKGFRAPTIKEGTAGAATGSRGNGCNSLVGSEWYDQADGKWKKYETGGCYMAGNPDLKPEKSTNYEIGVNYTGFGSDINLTYFYTDFTNKIDYEPWGVYHNTWWTQMKNIQKARTEGLEFSAAIPFGDRLKWTNSATYFIKSKNLDTGEALINTPELTVSSSLDFRVTDPWTVNLVADYVGKQYTTNITDDKTLQKAHTIFGLSTNYVVSNDVTVRAGINNLFNKQMARSTQSYYVEGQSAFVGMTYKF</sequence>
<evidence type="ECO:0000256" key="2">
    <source>
        <dbReference type="ARBA" id="ARBA00022448"/>
    </source>
</evidence>
<keyword evidence="3 10" id="KW-1134">Transmembrane beta strand</keyword>
<keyword evidence="5 12" id="KW-0732">Signal</keyword>
<dbReference type="Pfam" id="PF07715">
    <property type="entry name" value="Plug"/>
    <property type="match status" value="1"/>
</dbReference>
<evidence type="ECO:0000313" key="16">
    <source>
        <dbReference type="Proteomes" id="UP000093391"/>
    </source>
</evidence>
<evidence type="ECO:0000256" key="10">
    <source>
        <dbReference type="PROSITE-ProRule" id="PRU01360"/>
    </source>
</evidence>
<evidence type="ECO:0000256" key="9">
    <source>
        <dbReference type="ARBA" id="ARBA00023237"/>
    </source>
</evidence>
<feature type="signal peptide" evidence="12">
    <location>
        <begin position="1"/>
        <end position="24"/>
    </location>
</feature>
<evidence type="ECO:0000259" key="13">
    <source>
        <dbReference type="Pfam" id="PF00593"/>
    </source>
</evidence>
<dbReference type="EMBL" id="CP016895">
    <property type="protein sequence ID" value="AOA57530.1"/>
    <property type="molecule type" value="Genomic_DNA"/>
</dbReference>
<gene>
    <name evidence="15" type="ORF">BFG52_03620</name>
</gene>
<dbReference type="GO" id="GO:0044718">
    <property type="term" value="P:siderophore transmembrane transport"/>
    <property type="evidence" value="ECO:0007669"/>
    <property type="project" value="TreeGrafter"/>
</dbReference>
<keyword evidence="15" id="KW-0675">Receptor</keyword>
<evidence type="ECO:0000256" key="1">
    <source>
        <dbReference type="ARBA" id="ARBA00004571"/>
    </source>
</evidence>
<dbReference type="Gene3D" id="2.170.130.10">
    <property type="entry name" value="TonB-dependent receptor, plug domain"/>
    <property type="match status" value="1"/>
</dbReference>
<dbReference type="Proteomes" id="UP000093391">
    <property type="component" value="Chromosome"/>
</dbReference>
<keyword evidence="2 10" id="KW-0813">Transport</keyword>
<reference evidence="15 16" key="1">
    <citation type="submission" date="2016-08" db="EMBL/GenBank/DDBJ databases">
        <authorList>
            <person name="Seilhamer J.J."/>
        </authorList>
    </citation>
    <scope>NUCLEOTIDE SEQUENCE [LARGE SCALE GENOMIC DNA]</scope>
    <source>
        <strain evidence="15 16">BRTC-1</strain>
    </source>
</reference>
<dbReference type="InterPro" id="IPR012910">
    <property type="entry name" value="Plug_dom"/>
</dbReference>
<evidence type="ECO:0000256" key="5">
    <source>
        <dbReference type="ARBA" id="ARBA00022729"/>
    </source>
</evidence>
<dbReference type="Gene3D" id="2.40.170.20">
    <property type="entry name" value="TonB-dependent receptor, beta-barrel domain"/>
    <property type="match status" value="1"/>
</dbReference>
<evidence type="ECO:0000256" key="8">
    <source>
        <dbReference type="ARBA" id="ARBA00023136"/>
    </source>
</evidence>
<dbReference type="CDD" id="cd01347">
    <property type="entry name" value="ligand_gated_channel"/>
    <property type="match status" value="1"/>
</dbReference>
<dbReference type="InterPro" id="IPR000531">
    <property type="entry name" value="Beta-barrel_TonB"/>
</dbReference>
<dbReference type="RefSeq" id="WP_067552755.1">
    <property type="nucleotide sequence ID" value="NZ_CP016895.1"/>
</dbReference>
<keyword evidence="6" id="KW-0406">Ion transport</keyword>
<keyword evidence="16" id="KW-1185">Reference proteome</keyword>
<comment type="similarity">
    <text evidence="10 11">Belongs to the TonB-dependent receptor family.</text>
</comment>
<dbReference type="SUPFAM" id="SSF56935">
    <property type="entry name" value="Porins"/>
    <property type="match status" value="1"/>
</dbReference>
<evidence type="ECO:0000256" key="7">
    <source>
        <dbReference type="ARBA" id="ARBA00023077"/>
    </source>
</evidence>
<organism evidence="15 16">
    <name type="scientific">Acinetobacter larvae</name>
    <dbReference type="NCBI Taxonomy" id="1789224"/>
    <lineage>
        <taxon>Bacteria</taxon>
        <taxon>Pseudomonadati</taxon>
        <taxon>Pseudomonadota</taxon>
        <taxon>Gammaproteobacteria</taxon>
        <taxon>Moraxellales</taxon>
        <taxon>Moraxellaceae</taxon>
        <taxon>Acinetobacter</taxon>
    </lineage>
</organism>
<evidence type="ECO:0000256" key="3">
    <source>
        <dbReference type="ARBA" id="ARBA00022452"/>
    </source>
</evidence>
<evidence type="ECO:0000313" key="15">
    <source>
        <dbReference type="EMBL" id="AOA57530.1"/>
    </source>
</evidence>
<feature type="chain" id="PRO_5008539855" evidence="12">
    <location>
        <begin position="25"/>
        <end position="720"/>
    </location>
</feature>
<name>A0A1B2LX68_9GAMM</name>
<keyword evidence="7 11" id="KW-0798">TonB box</keyword>
<feature type="domain" description="TonB-dependent receptor plug" evidence="14">
    <location>
        <begin position="53"/>
        <end position="165"/>
    </location>
</feature>
<evidence type="ECO:0000259" key="14">
    <source>
        <dbReference type="Pfam" id="PF07715"/>
    </source>
</evidence>
<accession>A0A1B2LX68</accession>
<evidence type="ECO:0000256" key="6">
    <source>
        <dbReference type="ARBA" id="ARBA00023065"/>
    </source>
</evidence>
<dbReference type="PROSITE" id="PS52016">
    <property type="entry name" value="TONB_DEPENDENT_REC_3"/>
    <property type="match status" value="1"/>
</dbReference>
<dbReference type="KEGG" id="ala:BFG52_03620"/>
<dbReference type="Pfam" id="PF00593">
    <property type="entry name" value="TonB_dep_Rec_b-barrel"/>
    <property type="match status" value="1"/>
</dbReference>
<dbReference type="GO" id="GO:0015344">
    <property type="term" value="F:siderophore uptake transmembrane transporter activity"/>
    <property type="evidence" value="ECO:0007669"/>
    <property type="project" value="TreeGrafter"/>
</dbReference>
<keyword evidence="4 10" id="KW-0812">Transmembrane</keyword>
<evidence type="ECO:0000256" key="4">
    <source>
        <dbReference type="ARBA" id="ARBA00022692"/>
    </source>
</evidence>
<comment type="subcellular location">
    <subcellularLocation>
        <location evidence="1 10">Cell outer membrane</location>
        <topology evidence="1 10">Multi-pass membrane protein</topology>
    </subcellularLocation>
</comment>
<dbReference type="GO" id="GO:0009279">
    <property type="term" value="C:cell outer membrane"/>
    <property type="evidence" value="ECO:0007669"/>
    <property type="project" value="UniProtKB-SubCell"/>
</dbReference>
<dbReference type="OrthoDB" id="9764669at2"/>
<evidence type="ECO:0000256" key="12">
    <source>
        <dbReference type="SAM" id="SignalP"/>
    </source>
</evidence>
<keyword evidence="8 10" id="KW-0472">Membrane</keyword>
<feature type="domain" description="TonB-dependent receptor-like beta-barrel" evidence="13">
    <location>
        <begin position="300"/>
        <end position="693"/>
    </location>
</feature>
<proteinExistence type="inferred from homology"/>
<dbReference type="PANTHER" id="PTHR30069">
    <property type="entry name" value="TONB-DEPENDENT OUTER MEMBRANE RECEPTOR"/>
    <property type="match status" value="1"/>
</dbReference>
<dbReference type="InterPro" id="IPR039426">
    <property type="entry name" value="TonB-dep_rcpt-like"/>
</dbReference>
<evidence type="ECO:0000256" key="11">
    <source>
        <dbReference type="RuleBase" id="RU003357"/>
    </source>
</evidence>
<dbReference type="AlphaFoldDB" id="A0A1B2LX68"/>
<dbReference type="InterPro" id="IPR036942">
    <property type="entry name" value="Beta-barrel_TonB_sf"/>
</dbReference>